<dbReference type="AlphaFoldDB" id="A0A9D2NRB7"/>
<sequence>MKRRFAFLLAACMLFMPFSVYAQDELILGGDSVGIEIGYGGLYVSGTYDIGEDIHPADVFAPGDIIVALDHQTVKDMDAFYAILKQHQDPVNTIPVTLKRAGQTIETAMKTVFDHDRHTVTCGLYLKEKMSGAGTMTYYDPAAHRYGALGHEVNGVPDTVSGELHEASVLSFTRAQSAQAGAKQARIDDDLIGVIDENTPIGIYGPYQTLPEHVTKLEWAAHDEVKLGKATFYTVLEGEKIEAFDIEITALHPHTQDDMKGIEFQVSDERLLERTGGIIQGMSGSPIVQDGKIVGAVTHVVTSSPDKGYGVYVEWMLKHTRS</sequence>
<feature type="signal peptide" evidence="1">
    <location>
        <begin position="1"/>
        <end position="22"/>
    </location>
</feature>
<reference evidence="3" key="2">
    <citation type="submission" date="2021-04" db="EMBL/GenBank/DDBJ databases">
        <authorList>
            <person name="Gilroy R."/>
        </authorList>
    </citation>
    <scope>NUCLEOTIDE SEQUENCE</scope>
    <source>
        <strain evidence="3">CHK187-11901</strain>
    </source>
</reference>
<protein>
    <submittedName>
        <fullName evidence="3">Stage IV sporulation protein B</fullName>
    </submittedName>
</protein>
<evidence type="ECO:0000313" key="4">
    <source>
        <dbReference type="Proteomes" id="UP000823896"/>
    </source>
</evidence>
<dbReference type="Pfam" id="PF05580">
    <property type="entry name" value="Peptidase_S55"/>
    <property type="match status" value="1"/>
</dbReference>
<feature type="domain" description="Peptidase S55" evidence="2">
    <location>
        <begin position="103"/>
        <end position="322"/>
    </location>
</feature>
<dbReference type="InterPro" id="IPR036034">
    <property type="entry name" value="PDZ_sf"/>
</dbReference>
<proteinExistence type="predicted"/>
<accession>A0A9D2NRB7</accession>
<reference evidence="3" key="1">
    <citation type="journal article" date="2021" name="PeerJ">
        <title>Extensive microbial diversity within the chicken gut microbiome revealed by metagenomics and culture.</title>
        <authorList>
            <person name="Gilroy R."/>
            <person name="Ravi A."/>
            <person name="Getino M."/>
            <person name="Pursley I."/>
            <person name="Horton D.L."/>
            <person name="Alikhan N.F."/>
            <person name="Baker D."/>
            <person name="Gharbi K."/>
            <person name="Hall N."/>
            <person name="Watson M."/>
            <person name="Adriaenssens E.M."/>
            <person name="Foster-Nyarko E."/>
            <person name="Jarju S."/>
            <person name="Secka A."/>
            <person name="Antonio M."/>
            <person name="Oren A."/>
            <person name="Chaudhuri R.R."/>
            <person name="La Ragione R."/>
            <person name="Hildebrand F."/>
            <person name="Pallen M.J."/>
        </authorList>
    </citation>
    <scope>NUCLEOTIDE SEQUENCE</scope>
    <source>
        <strain evidence="3">CHK187-11901</strain>
    </source>
</reference>
<dbReference type="Proteomes" id="UP000823896">
    <property type="component" value="Unassembled WGS sequence"/>
</dbReference>
<gene>
    <name evidence="3" type="ORF">H9702_05545</name>
</gene>
<name>A0A9D2NRB7_9FIRM</name>
<evidence type="ECO:0000313" key="3">
    <source>
        <dbReference type="EMBL" id="HJC36577.1"/>
    </source>
</evidence>
<dbReference type="PROSITE" id="PS51494">
    <property type="entry name" value="SPOIVB"/>
    <property type="match status" value="1"/>
</dbReference>
<dbReference type="EMBL" id="DWWM01000034">
    <property type="protein sequence ID" value="HJC36577.1"/>
    <property type="molecule type" value="Genomic_DNA"/>
</dbReference>
<evidence type="ECO:0000259" key="2">
    <source>
        <dbReference type="PROSITE" id="PS51494"/>
    </source>
</evidence>
<dbReference type="InterPro" id="IPR008763">
    <property type="entry name" value="Peptidase_S55"/>
</dbReference>
<keyword evidence="1" id="KW-0732">Signal</keyword>
<comment type="caution">
    <text evidence="3">The sequence shown here is derived from an EMBL/GenBank/DDBJ whole genome shotgun (WGS) entry which is preliminary data.</text>
</comment>
<feature type="chain" id="PRO_5039393781" evidence="1">
    <location>
        <begin position="23"/>
        <end position="322"/>
    </location>
</feature>
<evidence type="ECO:0000256" key="1">
    <source>
        <dbReference type="SAM" id="SignalP"/>
    </source>
</evidence>
<dbReference type="InterPro" id="IPR009003">
    <property type="entry name" value="Peptidase_S1_PA"/>
</dbReference>
<dbReference type="SUPFAM" id="SSF50494">
    <property type="entry name" value="Trypsin-like serine proteases"/>
    <property type="match status" value="1"/>
</dbReference>
<dbReference type="Gene3D" id="2.30.42.10">
    <property type="match status" value="1"/>
</dbReference>
<organism evidence="3 4">
    <name type="scientific">Candidatus Merdibacter merdavium</name>
    <dbReference type="NCBI Taxonomy" id="2838692"/>
    <lineage>
        <taxon>Bacteria</taxon>
        <taxon>Bacillati</taxon>
        <taxon>Bacillota</taxon>
        <taxon>Erysipelotrichia</taxon>
        <taxon>Erysipelotrichales</taxon>
        <taxon>Erysipelotrichaceae</taxon>
        <taxon>Merdibacter</taxon>
    </lineage>
</organism>
<dbReference type="SUPFAM" id="SSF50156">
    <property type="entry name" value="PDZ domain-like"/>
    <property type="match status" value="1"/>
</dbReference>